<sequence length="732" mass="84212">MSLQNLQIKRAYRTSTDRIPTDFYIPLLSEAILYKRAVGFFSSTILSKISIGISNLVNKGGKIQIVASPKLSEADFEAIRKGYQMRDVVLRNAIIREMTEPQTIFEEKCLNQLANLIADGILDIKIAFTEINNSIGMYHEKMGLISDHKGNTVAFSGSMNETLTAVSLNYESIDVFCSWKGDEQFERVQDKEATFSSIWSNSESDITVLEFSELTEEIIQRYKKEKVEQYENFENEIENEYFEVVFQRKNIPSIPVDVILRSYQLEAIDEWERNGFRGIFDMATGTGKTYTGLSALARLSDTVNHKMAVVIVCPYQHLVEQWVEDIEKFNIKPIIGYSASPQKNWLKRLEIAIRDQKLKIKNREFFCLICTNATFLAAKVQMLLKEIGSDVLLLVDEAHNFGAERLSKMMSERYKYRLALSATIERHNDEEGTNRLYDYFGEKCIEYPIERAINEKKLTRYKYHPIITTLSEDEMSVYTDLTIQMSKCLVKGGDGGYKLNERGKKIALKRARLVAGIEDKLIKLKEYIQPYLNDNHLLVYCGATTLLQDNRDRTDTIKDDLRQIDAVTDLLGNELNMRVSQFTSKEDVEEREVLKREFATGETLQALIAIKCLDEGVNIPAIKTAFILASTTNPKEYIQRRGRVLRVYKGKDHAEIYDFLALPRPLEEVASLTEEELKRELSLVRNELTRAMEFARIAMNMGEAEQIIDEIKAAYSINDYKIEFEEDYSYAE</sequence>
<evidence type="ECO:0000259" key="6">
    <source>
        <dbReference type="PROSITE" id="PS51194"/>
    </source>
</evidence>
<dbReference type="Gene3D" id="3.40.50.300">
    <property type="entry name" value="P-loop containing nucleotide triphosphate hydrolases"/>
    <property type="match status" value="2"/>
</dbReference>
<comment type="caution">
    <text evidence="7">The sequence shown here is derived from an EMBL/GenBank/DDBJ whole genome shotgun (WGS) entry which is preliminary data.</text>
</comment>
<dbReference type="PROSITE" id="PS51194">
    <property type="entry name" value="HELICASE_CTER"/>
    <property type="match status" value="1"/>
</dbReference>
<keyword evidence="8" id="KW-1185">Reference proteome</keyword>
<dbReference type="InterPro" id="IPR014001">
    <property type="entry name" value="Helicase_ATP-bd"/>
</dbReference>
<dbReference type="PROSITE" id="PS51192">
    <property type="entry name" value="HELICASE_ATP_BIND_1"/>
    <property type="match status" value="1"/>
</dbReference>
<protein>
    <submittedName>
        <fullName evidence="7">DNA-repair protein</fullName>
    </submittedName>
</protein>
<dbReference type="RefSeq" id="WP_172242851.1">
    <property type="nucleotide sequence ID" value="NZ_BMDD01000002.1"/>
</dbReference>
<evidence type="ECO:0000259" key="5">
    <source>
        <dbReference type="PROSITE" id="PS51192"/>
    </source>
</evidence>
<dbReference type="CDD" id="cd18785">
    <property type="entry name" value="SF2_C"/>
    <property type="match status" value="1"/>
</dbReference>
<gene>
    <name evidence="7" type="ORF">GCM10007362_19520</name>
</gene>
<dbReference type="Pfam" id="PF00271">
    <property type="entry name" value="Helicase_C"/>
    <property type="match status" value="1"/>
</dbReference>
<keyword evidence="4" id="KW-0067">ATP-binding</keyword>
<dbReference type="InterPro" id="IPR050615">
    <property type="entry name" value="ATP-dep_DNA_Helicase"/>
</dbReference>
<evidence type="ECO:0000256" key="2">
    <source>
        <dbReference type="ARBA" id="ARBA00022801"/>
    </source>
</evidence>
<dbReference type="CDD" id="cd17926">
    <property type="entry name" value="DEXHc_RE"/>
    <property type="match status" value="1"/>
</dbReference>
<evidence type="ECO:0000256" key="4">
    <source>
        <dbReference type="ARBA" id="ARBA00022840"/>
    </source>
</evidence>
<reference evidence="8" key="1">
    <citation type="journal article" date="2019" name="Int. J. Syst. Evol. Microbiol.">
        <title>The Global Catalogue of Microorganisms (GCM) 10K type strain sequencing project: providing services to taxonomists for standard genome sequencing and annotation.</title>
        <authorList>
            <consortium name="The Broad Institute Genomics Platform"/>
            <consortium name="The Broad Institute Genome Sequencing Center for Infectious Disease"/>
            <person name="Wu L."/>
            <person name="Ma J."/>
        </authorList>
    </citation>
    <scope>NUCLEOTIDE SEQUENCE [LARGE SCALE GENOMIC DNA]</scope>
    <source>
        <strain evidence="8">CCM 8702</strain>
    </source>
</reference>
<proteinExistence type="predicted"/>
<dbReference type="InterPro" id="IPR006935">
    <property type="entry name" value="Helicase/UvrB_N"/>
</dbReference>
<dbReference type="EMBL" id="BMDD01000002">
    <property type="protein sequence ID" value="GGH76770.1"/>
    <property type="molecule type" value="Genomic_DNA"/>
</dbReference>
<feature type="domain" description="Helicase ATP-binding" evidence="5">
    <location>
        <begin position="269"/>
        <end position="442"/>
    </location>
</feature>
<dbReference type="PANTHER" id="PTHR11274">
    <property type="entry name" value="RAD25/XP-B DNA REPAIR HELICASE"/>
    <property type="match status" value="1"/>
</dbReference>
<name>A0ABQ1ZRH6_9BACL</name>
<organism evidence="7 8">
    <name type="scientific">Saccharibacillus endophyticus</name>
    <dbReference type="NCBI Taxonomy" id="2060666"/>
    <lineage>
        <taxon>Bacteria</taxon>
        <taxon>Bacillati</taxon>
        <taxon>Bacillota</taxon>
        <taxon>Bacilli</taxon>
        <taxon>Bacillales</taxon>
        <taxon>Paenibacillaceae</taxon>
        <taxon>Saccharibacillus</taxon>
    </lineage>
</organism>
<accession>A0ABQ1ZRH6</accession>
<feature type="domain" description="Helicase C-terminal" evidence="6">
    <location>
        <begin position="516"/>
        <end position="685"/>
    </location>
</feature>
<evidence type="ECO:0000256" key="3">
    <source>
        <dbReference type="ARBA" id="ARBA00022806"/>
    </source>
</evidence>
<dbReference type="SMART" id="SM00490">
    <property type="entry name" value="HELICc"/>
    <property type="match status" value="1"/>
</dbReference>
<dbReference type="Proteomes" id="UP000605427">
    <property type="component" value="Unassembled WGS sequence"/>
</dbReference>
<dbReference type="SMART" id="SM00487">
    <property type="entry name" value="DEXDc"/>
    <property type="match status" value="1"/>
</dbReference>
<evidence type="ECO:0000256" key="1">
    <source>
        <dbReference type="ARBA" id="ARBA00022741"/>
    </source>
</evidence>
<dbReference type="InterPro" id="IPR001650">
    <property type="entry name" value="Helicase_C-like"/>
</dbReference>
<dbReference type="InterPro" id="IPR027417">
    <property type="entry name" value="P-loop_NTPase"/>
</dbReference>
<evidence type="ECO:0000313" key="7">
    <source>
        <dbReference type="EMBL" id="GGH76770.1"/>
    </source>
</evidence>
<dbReference type="Pfam" id="PF04851">
    <property type="entry name" value="ResIII"/>
    <property type="match status" value="1"/>
</dbReference>
<keyword evidence="1" id="KW-0547">Nucleotide-binding</keyword>
<evidence type="ECO:0000313" key="8">
    <source>
        <dbReference type="Proteomes" id="UP000605427"/>
    </source>
</evidence>
<keyword evidence="3" id="KW-0347">Helicase</keyword>
<dbReference type="CDD" id="cd09179">
    <property type="entry name" value="PLDc_N_DEXD_a"/>
    <property type="match status" value="1"/>
</dbReference>
<dbReference type="SUPFAM" id="SSF52540">
    <property type="entry name" value="P-loop containing nucleoside triphosphate hydrolases"/>
    <property type="match status" value="1"/>
</dbReference>
<dbReference type="PANTHER" id="PTHR11274:SF0">
    <property type="entry name" value="GENERAL TRANSCRIPTION AND DNA REPAIR FACTOR IIH HELICASE SUBUNIT XPB"/>
    <property type="match status" value="1"/>
</dbReference>
<keyword evidence="2" id="KW-0378">Hydrolase</keyword>